<evidence type="ECO:0000256" key="3">
    <source>
        <dbReference type="ARBA" id="ARBA00022989"/>
    </source>
</evidence>
<evidence type="ECO:0000256" key="4">
    <source>
        <dbReference type="ARBA" id="ARBA00023136"/>
    </source>
</evidence>
<evidence type="ECO:0000256" key="5">
    <source>
        <dbReference type="SAM" id="Phobius"/>
    </source>
</evidence>
<dbReference type="Proteomes" id="UP001499910">
    <property type="component" value="Unassembled WGS sequence"/>
</dbReference>
<keyword evidence="4 5" id="KW-0472">Membrane</keyword>
<comment type="subcellular location">
    <subcellularLocation>
        <location evidence="1">Membrane</location>
        <topology evidence="1">Multi-pass membrane protein</topology>
    </subcellularLocation>
</comment>
<evidence type="ECO:0000313" key="7">
    <source>
        <dbReference type="EMBL" id="GAA5069748.1"/>
    </source>
</evidence>
<proteinExistence type="predicted"/>
<feature type="transmembrane region" description="Helical" evidence="5">
    <location>
        <begin position="187"/>
        <end position="207"/>
    </location>
</feature>
<dbReference type="InterPro" id="IPR050638">
    <property type="entry name" value="AA-Vitamin_Transporters"/>
</dbReference>
<reference evidence="8" key="1">
    <citation type="journal article" date="2019" name="Int. J. Syst. Evol. Microbiol.">
        <title>The Global Catalogue of Microorganisms (GCM) 10K type strain sequencing project: providing services to taxonomists for standard genome sequencing and annotation.</title>
        <authorList>
            <consortium name="The Broad Institute Genomics Platform"/>
            <consortium name="The Broad Institute Genome Sequencing Center for Infectious Disease"/>
            <person name="Wu L."/>
            <person name="Ma J."/>
        </authorList>
    </citation>
    <scope>NUCLEOTIDE SEQUENCE [LARGE SCALE GENOMIC DNA]</scope>
    <source>
        <strain evidence="8">JCM 18015</strain>
    </source>
</reference>
<dbReference type="EMBL" id="BAABHW010000001">
    <property type="protein sequence ID" value="GAA5069748.1"/>
    <property type="molecule type" value="Genomic_DNA"/>
</dbReference>
<feature type="transmembrane region" description="Helical" evidence="5">
    <location>
        <begin position="273"/>
        <end position="291"/>
    </location>
</feature>
<sequence>MTQAPALTFRALSEMLLLAAIWGASFLSIKLALDELPVLTLVAHRVVWATLILWAYVLIRGLPVPRAPRVWGALIVMGLLNNAIPFALMAWGQQYIETGLTSIFNAGTAVFGVLVAAAVFADERLTTRRLAGVLIAFAGVAVAIGLEALAQFDIRSAAQLAVLLGALSYAVAAAWARKHLSGLPPQIAAMGMLTGSSLILLPLAYVVDGGITLPHTTQGIGAVAYFAVLGTALAYLLYYRVLAVAGSGNAMLVTLMIPPVAITLGWLVLDERLAPSVFVGFGLLAVGLLLLNPPAALVRALGRPRAADPSS</sequence>
<name>A0ABP9L2E5_9RHOB</name>
<organism evidence="7 8">
    <name type="scientific">[Roseibacterium] beibuensis</name>
    <dbReference type="NCBI Taxonomy" id="1193142"/>
    <lineage>
        <taxon>Bacteria</taxon>
        <taxon>Pseudomonadati</taxon>
        <taxon>Pseudomonadota</taxon>
        <taxon>Alphaproteobacteria</taxon>
        <taxon>Rhodobacterales</taxon>
        <taxon>Roseobacteraceae</taxon>
        <taxon>Roseicyclus</taxon>
    </lineage>
</organism>
<dbReference type="SUPFAM" id="SSF103481">
    <property type="entry name" value="Multidrug resistance efflux transporter EmrE"/>
    <property type="match status" value="2"/>
</dbReference>
<feature type="transmembrane region" description="Helical" evidence="5">
    <location>
        <begin position="103"/>
        <end position="121"/>
    </location>
</feature>
<dbReference type="PANTHER" id="PTHR32322">
    <property type="entry name" value="INNER MEMBRANE TRANSPORTER"/>
    <property type="match status" value="1"/>
</dbReference>
<feature type="domain" description="EamA" evidence="6">
    <location>
        <begin position="15"/>
        <end position="143"/>
    </location>
</feature>
<accession>A0ABP9L2E5</accession>
<feature type="domain" description="EamA" evidence="6">
    <location>
        <begin position="159"/>
        <end position="291"/>
    </location>
</feature>
<evidence type="ECO:0000313" key="8">
    <source>
        <dbReference type="Proteomes" id="UP001499910"/>
    </source>
</evidence>
<dbReference type="Pfam" id="PF00892">
    <property type="entry name" value="EamA"/>
    <property type="match status" value="2"/>
</dbReference>
<dbReference type="RefSeq" id="WP_259546141.1">
    <property type="nucleotide sequence ID" value="NZ_BAABHW010000001.1"/>
</dbReference>
<feature type="transmembrane region" description="Helical" evidence="5">
    <location>
        <begin position="156"/>
        <end position="175"/>
    </location>
</feature>
<dbReference type="InterPro" id="IPR037185">
    <property type="entry name" value="EmrE-like"/>
</dbReference>
<evidence type="ECO:0000256" key="2">
    <source>
        <dbReference type="ARBA" id="ARBA00022692"/>
    </source>
</evidence>
<protein>
    <submittedName>
        <fullName evidence="7">DMT family transporter</fullName>
    </submittedName>
</protein>
<dbReference type="InterPro" id="IPR000620">
    <property type="entry name" value="EamA_dom"/>
</dbReference>
<gene>
    <name evidence="7" type="ORF">GCM10023209_11790</name>
</gene>
<feature type="transmembrane region" description="Helical" evidence="5">
    <location>
        <begin position="71"/>
        <end position="91"/>
    </location>
</feature>
<dbReference type="PANTHER" id="PTHR32322:SF9">
    <property type="entry name" value="AMINO-ACID METABOLITE EFFLUX PUMP-RELATED"/>
    <property type="match status" value="1"/>
</dbReference>
<comment type="caution">
    <text evidence="7">The sequence shown here is derived from an EMBL/GenBank/DDBJ whole genome shotgun (WGS) entry which is preliminary data.</text>
</comment>
<keyword evidence="3 5" id="KW-1133">Transmembrane helix</keyword>
<evidence type="ECO:0000259" key="6">
    <source>
        <dbReference type="Pfam" id="PF00892"/>
    </source>
</evidence>
<keyword evidence="8" id="KW-1185">Reference proteome</keyword>
<feature type="transmembrane region" description="Helical" evidence="5">
    <location>
        <begin position="42"/>
        <end position="59"/>
    </location>
</feature>
<evidence type="ECO:0000256" key="1">
    <source>
        <dbReference type="ARBA" id="ARBA00004141"/>
    </source>
</evidence>
<feature type="transmembrane region" description="Helical" evidence="5">
    <location>
        <begin position="130"/>
        <end position="150"/>
    </location>
</feature>
<feature type="transmembrane region" description="Helical" evidence="5">
    <location>
        <begin position="219"/>
        <end position="238"/>
    </location>
</feature>
<keyword evidence="2 5" id="KW-0812">Transmembrane</keyword>
<feature type="transmembrane region" description="Helical" evidence="5">
    <location>
        <begin position="250"/>
        <end position="267"/>
    </location>
</feature>